<name>A0AAP5C3D1_9GAMM</name>
<reference evidence="2 4" key="2">
    <citation type="submission" date="2024-09" db="EMBL/GenBank/DDBJ databases">
        <title>Whole genome analysis of Stenotrophomonas geniculata MK-1, and its biological control impact on peanut foliage fungus diseases.</title>
        <authorList>
            <person name="Ahsan T."/>
        </authorList>
    </citation>
    <scope>NUCLEOTIDE SEQUENCE [LARGE SCALE GENOMIC DNA]</scope>
    <source>
        <strain evidence="2 4">MK-1</strain>
    </source>
</reference>
<dbReference type="AlphaFoldDB" id="A0AAP5C3D1"/>
<dbReference type="Proteomes" id="UP001596115">
    <property type="component" value="Unassembled WGS sequence"/>
</dbReference>
<evidence type="ECO:0000313" key="3">
    <source>
        <dbReference type="Proteomes" id="UP001240529"/>
    </source>
</evidence>
<dbReference type="RefSeq" id="WP_236565188.1">
    <property type="nucleotide sequence ID" value="NZ_CP146845.1"/>
</dbReference>
<dbReference type="Proteomes" id="UP001240529">
    <property type="component" value="Unassembled WGS sequence"/>
</dbReference>
<organism evidence="1 3">
    <name type="scientific">Stenotrophomonas geniculata</name>
    <dbReference type="NCBI Taxonomy" id="86188"/>
    <lineage>
        <taxon>Bacteria</taxon>
        <taxon>Pseudomonadati</taxon>
        <taxon>Pseudomonadota</taxon>
        <taxon>Gammaproteobacteria</taxon>
        <taxon>Lysobacterales</taxon>
        <taxon>Lysobacteraceae</taxon>
        <taxon>Stenotrophomonas</taxon>
    </lineage>
</organism>
<accession>A0AAP5C3D1</accession>
<reference evidence="1" key="1">
    <citation type="submission" date="2023-07" db="EMBL/GenBank/DDBJ databases">
        <authorList>
            <person name="Shahid S."/>
            <person name="Akbar M.Y."/>
            <person name="Ajmal W."/>
            <person name="Ansari A."/>
            <person name="Ghazanfar S."/>
        </authorList>
    </citation>
    <scope>NUCLEOTIDE SEQUENCE</scope>
    <source>
        <strain evidence="1">NIGAB</strain>
    </source>
</reference>
<proteinExistence type="predicted"/>
<dbReference type="EMBL" id="JAVIAC010000002">
    <property type="protein sequence ID" value="MDQ7951075.1"/>
    <property type="molecule type" value="Genomic_DNA"/>
</dbReference>
<evidence type="ECO:0000313" key="1">
    <source>
        <dbReference type="EMBL" id="MDQ7951075.1"/>
    </source>
</evidence>
<protein>
    <submittedName>
        <fullName evidence="1">Uncharacterized protein</fullName>
    </submittedName>
</protein>
<gene>
    <name evidence="2" type="ORF">ACFLLB_17895</name>
    <name evidence="1" type="ORF">Q0031_04695</name>
</gene>
<evidence type="ECO:0000313" key="4">
    <source>
        <dbReference type="Proteomes" id="UP001596115"/>
    </source>
</evidence>
<comment type="caution">
    <text evidence="1">The sequence shown here is derived from an EMBL/GenBank/DDBJ whole genome shotgun (WGS) entry which is preliminary data.</text>
</comment>
<keyword evidence="4" id="KW-1185">Reference proteome</keyword>
<dbReference type="EMBL" id="JBHRFL010000041">
    <property type="protein sequence ID" value="MFC6071445.1"/>
    <property type="molecule type" value="Genomic_DNA"/>
</dbReference>
<evidence type="ECO:0000313" key="2">
    <source>
        <dbReference type="EMBL" id="MFC6071445.1"/>
    </source>
</evidence>
<sequence length="141" mass="15168">MARHAEEKGDAEWIAGWEAAAMSFDIVVLKLADLGEKDLSNVEAVLDIGCPQAIIASLELVFPGCVQGAFLDGERYSLESALNGDPVSSIHLTLRFGRAWSEAANAEFVALLSTLCQQLQSVAFAVSDNSRLTPPYPVMLE</sequence>